<evidence type="ECO:0000256" key="6">
    <source>
        <dbReference type="ARBA" id="ARBA00022771"/>
    </source>
</evidence>
<keyword evidence="10" id="KW-0539">Nucleus</keyword>
<feature type="compositionally biased region" description="Basic and acidic residues" evidence="14">
    <location>
        <begin position="212"/>
        <end position="226"/>
    </location>
</feature>
<dbReference type="Proteomes" id="UP000594262">
    <property type="component" value="Unplaced"/>
</dbReference>
<keyword evidence="7" id="KW-0862">Zinc</keyword>
<dbReference type="OrthoDB" id="267048at2759"/>
<evidence type="ECO:0000256" key="7">
    <source>
        <dbReference type="ARBA" id="ARBA00022833"/>
    </source>
</evidence>
<evidence type="ECO:0000256" key="1">
    <source>
        <dbReference type="ARBA" id="ARBA00004123"/>
    </source>
</evidence>
<dbReference type="GeneID" id="136809998"/>
<dbReference type="InterPro" id="IPR044598">
    <property type="entry name" value="ZCRB1"/>
</dbReference>
<dbReference type="InterPro" id="IPR036875">
    <property type="entry name" value="Znf_CCHC_sf"/>
</dbReference>
<protein>
    <recommendedName>
        <fullName evidence="2">Zinc finger CCHC-type and RNA-binding motif-containing protein 1</fullName>
    </recommendedName>
    <alternativeName>
        <fullName evidence="11">U11/U12 small nuclear ribonucleoprotein 31 kDa protein</fullName>
    </alternativeName>
</protein>
<dbReference type="Gene3D" id="4.10.60.10">
    <property type="entry name" value="Zinc finger, CCHC-type"/>
    <property type="match status" value="1"/>
</dbReference>
<dbReference type="SUPFAM" id="SSF54928">
    <property type="entry name" value="RNA-binding domain, RBD"/>
    <property type="match status" value="1"/>
</dbReference>
<accession>A0A7M5XJM2</accession>
<evidence type="ECO:0000256" key="4">
    <source>
        <dbReference type="ARBA" id="ARBA00022723"/>
    </source>
</evidence>
<dbReference type="InterPro" id="IPR000504">
    <property type="entry name" value="RRM_dom"/>
</dbReference>
<keyword evidence="4" id="KW-0479">Metal-binding</keyword>
<evidence type="ECO:0000259" key="15">
    <source>
        <dbReference type="PROSITE" id="PS50102"/>
    </source>
</evidence>
<reference evidence="17" key="1">
    <citation type="submission" date="2021-01" db="UniProtKB">
        <authorList>
            <consortium name="EnsemblMetazoa"/>
        </authorList>
    </citation>
    <scope>IDENTIFICATION</scope>
</reference>
<evidence type="ECO:0000256" key="9">
    <source>
        <dbReference type="ARBA" id="ARBA00023187"/>
    </source>
</evidence>
<feature type="domain" description="CCHC-type" evidence="16">
    <location>
        <begin position="107"/>
        <end position="122"/>
    </location>
</feature>
<dbReference type="PANTHER" id="PTHR46259:SF1">
    <property type="entry name" value="ZINC FINGER CCHC-TYPE AND RNA-BINDING MOTIF-CONTAINING PROTEIN 1"/>
    <property type="match status" value="1"/>
</dbReference>
<feature type="compositionally biased region" description="Polar residues" evidence="14">
    <location>
        <begin position="196"/>
        <end position="210"/>
    </location>
</feature>
<dbReference type="SMART" id="SM00360">
    <property type="entry name" value="RRM"/>
    <property type="match status" value="1"/>
</dbReference>
<dbReference type="EnsemblMetazoa" id="CLYHEMT023374.1">
    <property type="protein sequence ID" value="CLYHEMP023374.1"/>
    <property type="gene ID" value="CLYHEMG023374"/>
</dbReference>
<dbReference type="Pfam" id="PF00076">
    <property type="entry name" value="RRM_1"/>
    <property type="match status" value="1"/>
</dbReference>
<dbReference type="GO" id="GO:0005689">
    <property type="term" value="C:U12-type spliceosomal complex"/>
    <property type="evidence" value="ECO:0007669"/>
    <property type="project" value="InterPro"/>
</dbReference>
<dbReference type="AlphaFoldDB" id="A0A7M5XJM2"/>
<feature type="compositionally biased region" description="Acidic residues" evidence="14">
    <location>
        <begin position="158"/>
        <end position="176"/>
    </location>
</feature>
<dbReference type="PROSITE" id="PS50102">
    <property type="entry name" value="RRM"/>
    <property type="match status" value="1"/>
</dbReference>
<keyword evidence="5" id="KW-0747">Spliceosome</keyword>
<evidence type="ECO:0000256" key="13">
    <source>
        <dbReference type="PROSITE-ProRule" id="PRU00176"/>
    </source>
</evidence>
<dbReference type="CDD" id="cd12393">
    <property type="entry name" value="RRM_ZCRB1"/>
    <property type="match status" value="1"/>
</dbReference>
<dbReference type="GO" id="GO:0003723">
    <property type="term" value="F:RNA binding"/>
    <property type="evidence" value="ECO:0007669"/>
    <property type="project" value="UniProtKB-UniRule"/>
</dbReference>
<keyword evidence="3" id="KW-0507">mRNA processing</keyword>
<feature type="domain" description="RRM" evidence="15">
    <location>
        <begin position="10"/>
        <end position="88"/>
    </location>
</feature>
<dbReference type="InterPro" id="IPR012677">
    <property type="entry name" value="Nucleotide-bd_a/b_plait_sf"/>
</dbReference>
<dbReference type="InterPro" id="IPR034219">
    <property type="entry name" value="ZCRB1_RRM"/>
</dbReference>
<name>A0A7M5XJM2_9CNID</name>
<keyword evidence="8 13" id="KW-0694">RNA-binding</keyword>
<dbReference type="InterPro" id="IPR001878">
    <property type="entry name" value="Znf_CCHC"/>
</dbReference>
<dbReference type="GO" id="GO:0000398">
    <property type="term" value="P:mRNA splicing, via spliceosome"/>
    <property type="evidence" value="ECO:0007669"/>
    <property type="project" value="InterPro"/>
</dbReference>
<dbReference type="SUPFAM" id="SSF57756">
    <property type="entry name" value="Retrovirus zinc finger-like domains"/>
    <property type="match status" value="1"/>
</dbReference>
<dbReference type="SMART" id="SM00343">
    <property type="entry name" value="ZnF_C2HC"/>
    <property type="match status" value="1"/>
</dbReference>
<evidence type="ECO:0000256" key="5">
    <source>
        <dbReference type="ARBA" id="ARBA00022728"/>
    </source>
</evidence>
<proteinExistence type="predicted"/>
<evidence type="ECO:0000256" key="10">
    <source>
        <dbReference type="ARBA" id="ARBA00023242"/>
    </source>
</evidence>
<feature type="compositionally biased region" description="Basic and acidic residues" evidence="14">
    <location>
        <begin position="141"/>
        <end position="150"/>
    </location>
</feature>
<organism evidence="17 18">
    <name type="scientific">Clytia hemisphaerica</name>
    <dbReference type="NCBI Taxonomy" id="252671"/>
    <lineage>
        <taxon>Eukaryota</taxon>
        <taxon>Metazoa</taxon>
        <taxon>Cnidaria</taxon>
        <taxon>Hydrozoa</taxon>
        <taxon>Hydroidolina</taxon>
        <taxon>Leptothecata</taxon>
        <taxon>Obeliida</taxon>
        <taxon>Clytiidae</taxon>
        <taxon>Clytia</taxon>
    </lineage>
</organism>
<dbReference type="RefSeq" id="XP_066922668.1">
    <property type="nucleotide sequence ID" value="XM_067066567.1"/>
</dbReference>
<keyword evidence="18" id="KW-1185">Reference proteome</keyword>
<dbReference type="PANTHER" id="PTHR46259">
    <property type="entry name" value="ZINC FINGER CCHC-TYPE AND RNA-BINDING MOTIF-CONTAINING PROTEIN 1"/>
    <property type="match status" value="1"/>
</dbReference>
<dbReference type="PROSITE" id="PS50158">
    <property type="entry name" value="ZF_CCHC"/>
    <property type="match status" value="1"/>
</dbReference>
<dbReference type="InterPro" id="IPR035979">
    <property type="entry name" value="RBD_domain_sf"/>
</dbReference>
<comment type="subcellular location">
    <subcellularLocation>
        <location evidence="1">Nucleus</location>
    </subcellularLocation>
</comment>
<evidence type="ECO:0000256" key="11">
    <source>
        <dbReference type="ARBA" id="ARBA00032031"/>
    </source>
</evidence>
<evidence type="ECO:0000256" key="12">
    <source>
        <dbReference type="PROSITE-ProRule" id="PRU00047"/>
    </source>
</evidence>
<keyword evidence="6 12" id="KW-0863">Zinc-finger</keyword>
<evidence type="ECO:0000313" key="17">
    <source>
        <dbReference type="EnsemblMetazoa" id="CLYHEMP023374.1"/>
    </source>
</evidence>
<evidence type="ECO:0000256" key="2">
    <source>
        <dbReference type="ARBA" id="ARBA00015428"/>
    </source>
</evidence>
<dbReference type="Pfam" id="PF00098">
    <property type="entry name" value="zf-CCHC"/>
    <property type="match status" value="1"/>
</dbReference>
<evidence type="ECO:0000259" key="16">
    <source>
        <dbReference type="PROSITE" id="PS50158"/>
    </source>
</evidence>
<evidence type="ECO:0000256" key="14">
    <source>
        <dbReference type="SAM" id="MobiDB-lite"/>
    </source>
</evidence>
<dbReference type="Gene3D" id="3.30.70.330">
    <property type="match status" value="1"/>
</dbReference>
<keyword evidence="9" id="KW-0508">mRNA splicing</keyword>
<dbReference type="GO" id="GO:0008270">
    <property type="term" value="F:zinc ion binding"/>
    <property type="evidence" value="ECO:0007669"/>
    <property type="project" value="UniProtKB-KW"/>
</dbReference>
<sequence length="246" mass="27963">MSGGLAPSKSTVYVGNLPFSLTNNDLHKVFEKFGRIAKVTILRDKVTRTSKGVAFVQFIERDSAITCCKSVNEKTLFERKIKCVIAKDNGRASEFIRKKDYPDKSSCYECGETGHLSYACPKNLLGSREPPPKKEKKTKKEKAEEKEHSKNLIKSYYDADEANDGVNEEEQGEDPYESSLSYAIALDSSQQKRHFSSTVVQPSTSRTSTDYDGYKDDNDREEESYVKRKKYKPSSYFSDEEEEDES</sequence>
<evidence type="ECO:0000256" key="8">
    <source>
        <dbReference type="ARBA" id="ARBA00022884"/>
    </source>
</evidence>
<dbReference type="FunFam" id="4.10.60.10:FF:000009">
    <property type="entry name" value="Zinc finger CCHC-type and RNA-binding motif-containing protein 1"/>
    <property type="match status" value="1"/>
</dbReference>
<evidence type="ECO:0000256" key="3">
    <source>
        <dbReference type="ARBA" id="ARBA00022664"/>
    </source>
</evidence>
<evidence type="ECO:0000313" key="18">
    <source>
        <dbReference type="Proteomes" id="UP000594262"/>
    </source>
</evidence>
<feature type="region of interest" description="Disordered" evidence="14">
    <location>
        <begin position="121"/>
        <end position="246"/>
    </location>
</feature>